<evidence type="ECO:0000313" key="2">
    <source>
        <dbReference type="EMBL" id="KAJ1218100.1"/>
    </source>
</evidence>
<feature type="compositionally biased region" description="Basic and acidic residues" evidence="1">
    <location>
        <begin position="174"/>
        <end position="190"/>
    </location>
</feature>
<reference evidence="2" key="1">
    <citation type="journal article" date="2022" name="bioRxiv">
        <title>Sequencing and chromosome-scale assembly of the giantPleurodeles waltlgenome.</title>
        <authorList>
            <person name="Brown T."/>
            <person name="Elewa A."/>
            <person name="Iarovenko S."/>
            <person name="Subramanian E."/>
            <person name="Araus A.J."/>
            <person name="Petzold A."/>
            <person name="Susuki M."/>
            <person name="Suzuki K.-i.T."/>
            <person name="Hayashi T."/>
            <person name="Toyoda A."/>
            <person name="Oliveira C."/>
            <person name="Osipova E."/>
            <person name="Leigh N.D."/>
            <person name="Simon A."/>
            <person name="Yun M.H."/>
        </authorList>
    </citation>
    <scope>NUCLEOTIDE SEQUENCE</scope>
    <source>
        <strain evidence="2">20211129_DDA</strain>
        <tissue evidence="2">Liver</tissue>
    </source>
</reference>
<protein>
    <submittedName>
        <fullName evidence="2">Uncharacterized protein</fullName>
    </submittedName>
</protein>
<organism evidence="2 3">
    <name type="scientific">Pleurodeles waltl</name>
    <name type="common">Iberian ribbed newt</name>
    <dbReference type="NCBI Taxonomy" id="8319"/>
    <lineage>
        <taxon>Eukaryota</taxon>
        <taxon>Metazoa</taxon>
        <taxon>Chordata</taxon>
        <taxon>Craniata</taxon>
        <taxon>Vertebrata</taxon>
        <taxon>Euteleostomi</taxon>
        <taxon>Amphibia</taxon>
        <taxon>Batrachia</taxon>
        <taxon>Caudata</taxon>
        <taxon>Salamandroidea</taxon>
        <taxon>Salamandridae</taxon>
        <taxon>Pleurodelinae</taxon>
        <taxon>Pleurodeles</taxon>
    </lineage>
</organism>
<evidence type="ECO:0000256" key="1">
    <source>
        <dbReference type="SAM" id="MobiDB-lite"/>
    </source>
</evidence>
<feature type="region of interest" description="Disordered" evidence="1">
    <location>
        <begin position="105"/>
        <end position="209"/>
    </location>
</feature>
<comment type="caution">
    <text evidence="2">The sequence shown here is derived from an EMBL/GenBank/DDBJ whole genome shotgun (WGS) entry which is preliminary data.</text>
</comment>
<evidence type="ECO:0000313" key="3">
    <source>
        <dbReference type="Proteomes" id="UP001066276"/>
    </source>
</evidence>
<dbReference type="AlphaFoldDB" id="A0AAV7X1E4"/>
<name>A0AAV7X1E4_PLEWA</name>
<dbReference type="Proteomes" id="UP001066276">
    <property type="component" value="Chromosome 1_1"/>
</dbReference>
<feature type="compositionally biased region" description="Low complexity" evidence="1">
    <location>
        <begin position="111"/>
        <end position="122"/>
    </location>
</feature>
<feature type="region of interest" description="Disordered" evidence="1">
    <location>
        <begin position="45"/>
        <end position="82"/>
    </location>
</feature>
<gene>
    <name evidence="2" type="ORF">NDU88_005685</name>
</gene>
<accession>A0AAV7X1E4</accession>
<keyword evidence="3" id="KW-1185">Reference proteome</keyword>
<proteinExistence type="predicted"/>
<sequence>MGRTHPLFPKEIKFLCFLLEGINVVPRCGDCLGASRLLWVRVQGSGRPKQRRERGGPGLRTTPRRRAARRSGLGCGPRGGHCQAGSPAAAEVAARGAFPPQRAWRSRGCLRPRGGWVGPGPRDSAAGTPEDGRGPRARSTGCPWTGLKRASPEAVPPDEGEKAVVAPLGPEPLGSHKDLAAQRHGPDRARTGRRGVCSAGGAARPAPQI</sequence>
<dbReference type="EMBL" id="JANPWB010000001">
    <property type="protein sequence ID" value="KAJ1218100.1"/>
    <property type="molecule type" value="Genomic_DNA"/>
</dbReference>